<name>B7GCU5_PHATC</name>
<feature type="compositionally biased region" description="Acidic residues" evidence="3">
    <location>
        <begin position="46"/>
        <end position="67"/>
    </location>
</feature>
<dbReference type="EMBL" id="CM000628">
    <property type="protein sequence ID" value="EEC43597.1"/>
    <property type="molecule type" value="Genomic_DNA"/>
</dbReference>
<dbReference type="Pfam" id="PF06602">
    <property type="entry name" value="Myotub-related"/>
    <property type="match status" value="1"/>
</dbReference>
<evidence type="ECO:0000256" key="2">
    <source>
        <dbReference type="PIRSR" id="PIRSR630564-2"/>
    </source>
</evidence>
<dbReference type="GO" id="GO:0004438">
    <property type="term" value="F:phosphatidylinositol-3-phosphate phosphatase activity"/>
    <property type="evidence" value="ECO:0007669"/>
    <property type="project" value="TreeGrafter"/>
</dbReference>
<feature type="compositionally biased region" description="Polar residues" evidence="3">
    <location>
        <begin position="121"/>
        <end position="141"/>
    </location>
</feature>
<dbReference type="OrthoDB" id="271628at2759"/>
<reference evidence="5 6" key="1">
    <citation type="journal article" date="2008" name="Nature">
        <title>The Phaeodactylum genome reveals the evolutionary history of diatom genomes.</title>
        <authorList>
            <person name="Bowler C."/>
            <person name="Allen A.E."/>
            <person name="Badger J.H."/>
            <person name="Grimwood J."/>
            <person name="Jabbari K."/>
            <person name="Kuo A."/>
            <person name="Maheswari U."/>
            <person name="Martens C."/>
            <person name="Maumus F."/>
            <person name="Otillar R.P."/>
            <person name="Rayko E."/>
            <person name="Salamov A."/>
            <person name="Vandepoele K."/>
            <person name="Beszteri B."/>
            <person name="Gruber A."/>
            <person name="Heijde M."/>
            <person name="Katinka M."/>
            <person name="Mock T."/>
            <person name="Valentin K."/>
            <person name="Verret F."/>
            <person name="Berges J.A."/>
            <person name="Brownlee C."/>
            <person name="Cadoret J.P."/>
            <person name="Chiovitti A."/>
            <person name="Choi C.J."/>
            <person name="Coesel S."/>
            <person name="De Martino A."/>
            <person name="Detter J.C."/>
            <person name="Durkin C."/>
            <person name="Falciatore A."/>
            <person name="Fournet J."/>
            <person name="Haruta M."/>
            <person name="Huysman M.J."/>
            <person name="Jenkins B.D."/>
            <person name="Jiroutova K."/>
            <person name="Jorgensen R.E."/>
            <person name="Joubert Y."/>
            <person name="Kaplan A."/>
            <person name="Kroger N."/>
            <person name="Kroth P.G."/>
            <person name="La Roche J."/>
            <person name="Lindquist E."/>
            <person name="Lommer M."/>
            <person name="Martin-Jezequel V."/>
            <person name="Lopez P.J."/>
            <person name="Lucas S."/>
            <person name="Mangogna M."/>
            <person name="McGinnis K."/>
            <person name="Medlin L.K."/>
            <person name="Montsant A."/>
            <person name="Oudot-Le Secq M.P."/>
            <person name="Napoli C."/>
            <person name="Obornik M."/>
            <person name="Parker M.S."/>
            <person name="Petit J.L."/>
            <person name="Porcel B.M."/>
            <person name="Poulsen N."/>
            <person name="Robison M."/>
            <person name="Rychlewski L."/>
            <person name="Rynearson T.A."/>
            <person name="Schmutz J."/>
            <person name="Shapiro H."/>
            <person name="Siaut M."/>
            <person name="Stanley M."/>
            <person name="Sussman M.R."/>
            <person name="Taylor A.R."/>
            <person name="Vardi A."/>
            <person name="von Dassow P."/>
            <person name="Vyverman W."/>
            <person name="Willis A."/>
            <person name="Wyrwicz L.S."/>
            <person name="Rokhsar D.S."/>
            <person name="Weissenbach J."/>
            <person name="Armbrust E.V."/>
            <person name="Green B.R."/>
            <person name="Van de Peer Y."/>
            <person name="Grigoriev I.V."/>
        </authorList>
    </citation>
    <scope>NUCLEOTIDE SEQUENCE [LARGE SCALE GENOMIC DNA]</scope>
    <source>
        <strain evidence="5 6">CCAP 1055/1</strain>
    </source>
</reference>
<feature type="compositionally biased region" description="Polar residues" evidence="3">
    <location>
        <begin position="298"/>
        <end position="313"/>
    </location>
</feature>
<dbReference type="PANTHER" id="PTHR10807">
    <property type="entry name" value="MYOTUBULARIN-RELATED"/>
    <property type="match status" value="1"/>
</dbReference>
<dbReference type="KEGG" id="pti:PHATRDRAFT_50076"/>
<gene>
    <name evidence="5" type="ORF">PHATRDRAFT_50076</name>
</gene>
<dbReference type="PaxDb" id="2850-Phatr50076"/>
<evidence type="ECO:0000313" key="5">
    <source>
        <dbReference type="EMBL" id="EEC43597.1"/>
    </source>
</evidence>
<dbReference type="RefSeq" id="XP_002184861.1">
    <property type="nucleotide sequence ID" value="XM_002184825.1"/>
</dbReference>
<dbReference type="PANTHER" id="PTHR10807:SF128">
    <property type="entry name" value="PHOSPHATIDYLINOSITOL-3,5-BISPHOSPHATE 3-PHOSPHATASE"/>
    <property type="match status" value="1"/>
</dbReference>
<proteinExistence type="predicted"/>
<dbReference type="SUPFAM" id="SSF52799">
    <property type="entry name" value="(Phosphotyrosine protein) phosphatases II"/>
    <property type="match status" value="1"/>
</dbReference>
<dbReference type="GO" id="GO:0016020">
    <property type="term" value="C:membrane"/>
    <property type="evidence" value="ECO:0007669"/>
    <property type="project" value="TreeGrafter"/>
</dbReference>
<sequence>MSTDKGLVPLTGEECDPLQVALDDAQQWMNEFDVDSGPAIDGFAIDSDDDDDDEVGTVDIPLDDETDAVVNPSRRESNTTKNSTSTGSTSGNGTSVGAGTNVGTELDSTLLHPLSDDFLQSRDSSLGMNTENASNNNTTIGTERLVGASPSPSSTFSDGLNPHGTGDANNIQTTTPNHASMGNIHPTHAAQSLHTTTGYSASSSPHSTAASMDVWKSHTTRLASNFVHLATRAASQVAHAATSTNQASSQGYSTTMGTGGGVYDAPSAIHTGPSKQPVPSGYSPSVTGTSPRVPPSHAASTNGTIPAGANNNTSINSMPSSLPVVELDKEQKELLVQTHVGDLLPGEKIIMFLSNLLHVSDSSGFTYSHQTEPSTTWFCAMTYYRLLLFGTHPISLPSKPADWNGSAWPRYSSGSHKPALWQIPLSAIDKVDKSVFSATASHTTNPTTLMGLALLGKDGRVLRFTTPSYADTLRAHEALQTYAFPGRRNLGYLFAFESKREAVLASVTTDATTGTQAVTLPPTRKRFDAVPEFERQFRKGSVPWTIWQNLNVSYQTCGSYPDVLVGPAALDDSQPDGQSIIRQCAAFRSEHRLPALTWSSGIDGASLWRASQPKIGLQGNRSAADELFLQHVLESARSANAVSTQSPKHWDNFTRVTLQALTGKTDLQPFLPDPNVGLKILDLRPRSAAMANRTGGYGYENVSNYAGTTLQFCNIGNIHAVRDAYQKVTALCTNSNVADVQWNALVEDTKWLSHLRIILSASWEAAYWIHVHRLPVLMHCSHGWDRTSQVAVLTQLLLDPYYRTREGFACVVEKDFMSFGHPFHTRCAHGEGRGNEDTKTTSSDEGQISPIFLQFLDCVYQIVSLYPECFEFNTKYLLLLSEHVYSCRFGSFLCDTEREREMVAGIRQRTHSVWDYLDGRDDLLSPLYDSTVADGVLLMPLPTLLRHVSLWTDRHCLHGPKSTQRWWPTGLYKPVNPEANQESSALETKEEMAQWMWNTGVNASVGSTSTAPAAAATEPSLTSGSIE</sequence>
<evidence type="ECO:0000256" key="3">
    <source>
        <dbReference type="SAM" id="MobiDB-lite"/>
    </source>
</evidence>
<dbReference type="GO" id="GO:0005737">
    <property type="term" value="C:cytoplasm"/>
    <property type="evidence" value="ECO:0007669"/>
    <property type="project" value="TreeGrafter"/>
</dbReference>
<dbReference type="HOGENOM" id="CLU_295022_0_0_1"/>
<feature type="active site" description="Phosphocysteine intermediate" evidence="1">
    <location>
        <position position="780"/>
    </location>
</feature>
<protein>
    <recommendedName>
        <fullName evidence="4">Myotubularin phosphatase domain-containing protein</fullName>
    </recommendedName>
</protein>
<accession>B7GCU5</accession>
<feature type="region of interest" description="Disordered" evidence="3">
    <location>
        <begin position="1006"/>
        <end position="1027"/>
    </location>
</feature>
<feature type="region of interest" description="Disordered" evidence="3">
    <location>
        <begin position="121"/>
        <end position="172"/>
    </location>
</feature>
<organism evidence="5 6">
    <name type="scientific">Phaeodactylum tricornutum (strain CCAP 1055/1)</name>
    <dbReference type="NCBI Taxonomy" id="556484"/>
    <lineage>
        <taxon>Eukaryota</taxon>
        <taxon>Sar</taxon>
        <taxon>Stramenopiles</taxon>
        <taxon>Ochrophyta</taxon>
        <taxon>Bacillariophyta</taxon>
        <taxon>Bacillariophyceae</taxon>
        <taxon>Bacillariophycidae</taxon>
        <taxon>Naviculales</taxon>
        <taxon>Phaeodactylaceae</taxon>
        <taxon>Phaeodactylum</taxon>
    </lineage>
</organism>
<evidence type="ECO:0000259" key="4">
    <source>
        <dbReference type="PROSITE" id="PS51339"/>
    </source>
</evidence>
<feature type="compositionally biased region" description="Low complexity" evidence="3">
    <location>
        <begin position="79"/>
        <end position="104"/>
    </location>
</feature>
<dbReference type="Proteomes" id="UP000000759">
    <property type="component" value="Chromosome 26"/>
</dbReference>
<dbReference type="InterPro" id="IPR030564">
    <property type="entry name" value="Myotubularin"/>
</dbReference>
<dbReference type="InterPro" id="IPR016130">
    <property type="entry name" value="Tyr_Pase_AS"/>
</dbReference>
<dbReference type="InParanoid" id="B7GCU5"/>
<evidence type="ECO:0000313" key="6">
    <source>
        <dbReference type="Proteomes" id="UP000000759"/>
    </source>
</evidence>
<reference evidence="6" key="2">
    <citation type="submission" date="2008-08" db="EMBL/GenBank/DDBJ databases">
        <authorList>
            <consortium name="Diatom Consortium"/>
            <person name="Grigoriev I."/>
            <person name="Grimwood J."/>
            <person name="Kuo A."/>
            <person name="Otillar R.P."/>
            <person name="Salamov A."/>
            <person name="Detter J.C."/>
            <person name="Lindquist E."/>
            <person name="Shapiro H."/>
            <person name="Lucas S."/>
            <person name="Glavina del Rio T."/>
            <person name="Pitluck S."/>
            <person name="Rokhsar D."/>
            <person name="Bowler C."/>
        </authorList>
    </citation>
    <scope>GENOME REANNOTATION</scope>
    <source>
        <strain evidence="6">CCAP 1055/1</strain>
    </source>
</reference>
<feature type="region of interest" description="Disordered" evidence="3">
    <location>
        <begin position="34"/>
        <end position="104"/>
    </location>
</feature>
<feature type="domain" description="Myotubularin phosphatase" evidence="4">
    <location>
        <begin position="523"/>
        <end position="955"/>
    </location>
</feature>
<feature type="region of interest" description="Disordered" evidence="3">
    <location>
        <begin position="269"/>
        <end position="313"/>
    </location>
</feature>
<keyword evidence="6" id="KW-1185">Reference proteome</keyword>
<dbReference type="AlphaFoldDB" id="B7GCU5"/>
<dbReference type="STRING" id="556484.B7GCU5"/>
<dbReference type="PROSITE" id="PS51339">
    <property type="entry name" value="PPASE_MYOTUBULARIN"/>
    <property type="match status" value="1"/>
</dbReference>
<dbReference type="eggNOG" id="KOG4471">
    <property type="taxonomic scope" value="Eukaryota"/>
</dbReference>
<dbReference type="PROSITE" id="PS00383">
    <property type="entry name" value="TYR_PHOSPHATASE_1"/>
    <property type="match status" value="1"/>
</dbReference>
<evidence type="ECO:0000256" key="1">
    <source>
        <dbReference type="PIRSR" id="PIRSR630564-1"/>
    </source>
</evidence>
<dbReference type="CDD" id="cd14507">
    <property type="entry name" value="PTP-MTM-like"/>
    <property type="match status" value="1"/>
</dbReference>
<dbReference type="SUPFAM" id="SSF50729">
    <property type="entry name" value="PH domain-like"/>
    <property type="match status" value="1"/>
</dbReference>
<feature type="binding site" evidence="2">
    <location>
        <begin position="780"/>
        <end position="786"/>
    </location>
    <ligand>
        <name>substrate</name>
    </ligand>
</feature>
<dbReference type="GeneID" id="7198675"/>
<dbReference type="InterPro" id="IPR010569">
    <property type="entry name" value="Myotubularin-like_Pase_dom"/>
</dbReference>
<dbReference type="GO" id="GO:0046856">
    <property type="term" value="P:phosphatidylinositol dephosphorylation"/>
    <property type="evidence" value="ECO:0007669"/>
    <property type="project" value="TreeGrafter"/>
</dbReference>
<feature type="binding site" evidence="2">
    <location>
        <begin position="717"/>
        <end position="718"/>
    </location>
    <ligand>
        <name>substrate</name>
    </ligand>
</feature>
<dbReference type="InterPro" id="IPR029021">
    <property type="entry name" value="Prot-tyrosine_phosphatase-like"/>
</dbReference>